<gene>
    <name evidence="1" type="ORF">JFP838_08230</name>
</gene>
<organism evidence="1 2">
    <name type="scientific">Clostridium perfringens</name>
    <dbReference type="NCBI Taxonomy" id="1502"/>
    <lineage>
        <taxon>Bacteria</taxon>
        <taxon>Bacillati</taxon>
        <taxon>Bacillota</taxon>
        <taxon>Clostridia</taxon>
        <taxon>Eubacteriales</taxon>
        <taxon>Clostridiaceae</taxon>
        <taxon>Clostridium</taxon>
    </lineage>
</organism>
<reference evidence="1 2" key="1">
    <citation type="journal article" date="2016" name="PLoS ONE">
        <title>Plasmid Characterization and Chromosome Analysis of Two netF+ Clostridium perfringens Isolates Associated with Foal and Canine Necrotizing Enteritis.</title>
        <authorList>
            <person name="Mehdizadeh Gohari I."/>
            <person name="Kropinski A.M."/>
            <person name="Weese S.J."/>
            <person name="Parreira V.R."/>
            <person name="Whitehead A.E."/>
            <person name="Boerlin P."/>
            <person name="Prescott J.F."/>
        </authorList>
    </citation>
    <scope>NUCLEOTIDE SEQUENCE [LARGE SCALE GENOMIC DNA]</scope>
    <source>
        <strain evidence="1 2">JP838</strain>
    </source>
</reference>
<protein>
    <submittedName>
        <fullName evidence="1">Uncharacterized protein</fullName>
    </submittedName>
</protein>
<evidence type="ECO:0000313" key="1">
    <source>
        <dbReference type="EMBL" id="AMN35735.1"/>
    </source>
</evidence>
<name>A0A127EID7_CLOPF</name>
<dbReference type="Proteomes" id="UP000070260">
    <property type="component" value="Chromosome"/>
</dbReference>
<sequence length="94" mass="10279">MVLYKKLYGDTITTDKDQQEILTPEAIGRHGDILVNVIGFQIINEGKTDIKIQINGGNIVPVMTDTGIDMGSHSVHSCIVHTKGAKVTWACKGW</sequence>
<dbReference type="AlphaFoldDB" id="A0A127EID7"/>
<proteinExistence type="predicted"/>
<evidence type="ECO:0000313" key="2">
    <source>
        <dbReference type="Proteomes" id="UP000070260"/>
    </source>
</evidence>
<dbReference type="PATRIC" id="fig|1502.177.peg.1685"/>
<dbReference type="RefSeq" id="WP_061428062.1">
    <property type="nucleotide sequence ID" value="NZ_CATNZO010000001.1"/>
</dbReference>
<accession>A0A127EID7</accession>
<dbReference type="EMBL" id="CP010994">
    <property type="protein sequence ID" value="AMN35735.1"/>
    <property type="molecule type" value="Genomic_DNA"/>
</dbReference>